<dbReference type="AlphaFoldDB" id="A0A6P2SNQ5"/>
<accession>A0A6P2SNQ5</accession>
<protein>
    <submittedName>
        <fullName evidence="1">Uncharacterized protein</fullName>
    </submittedName>
</protein>
<evidence type="ECO:0000313" key="1">
    <source>
        <dbReference type="EMBL" id="VWC51989.1"/>
    </source>
</evidence>
<proteinExistence type="predicted"/>
<reference evidence="1 2" key="1">
    <citation type="submission" date="2019-09" db="EMBL/GenBank/DDBJ databases">
        <authorList>
            <person name="Depoorter E."/>
        </authorList>
    </citation>
    <scope>NUCLEOTIDE SEQUENCE [LARGE SCALE GENOMIC DNA]</scope>
    <source>
        <strain evidence="1">LMG 23254</strain>
    </source>
</reference>
<dbReference type="EMBL" id="CABVPW010000080">
    <property type="protein sequence ID" value="VWC51989.1"/>
    <property type="molecule type" value="Genomic_DNA"/>
</dbReference>
<sequence>MVNARLNAARKPVEYGMKLDETTVGLIAERVVHTLDDATIDRLARRAVRKPGERALSVAGRSALREARVRPTLVGFRDALAGAERAPQARARAAAFKCVRKHLIEGSDVLDANKLGRWQAAQQLVGTADNPAPGARRAAWPAS</sequence>
<organism evidence="1 2">
    <name type="scientific">Burkholderia lata (strain ATCC 17760 / DSM 23089 / LMG 22485 / NCIMB 9086 / R18194 / 383)</name>
    <dbReference type="NCBI Taxonomy" id="482957"/>
    <lineage>
        <taxon>Bacteria</taxon>
        <taxon>Pseudomonadati</taxon>
        <taxon>Pseudomonadota</taxon>
        <taxon>Betaproteobacteria</taxon>
        <taxon>Burkholderiales</taxon>
        <taxon>Burkholderiaceae</taxon>
        <taxon>Burkholderia</taxon>
        <taxon>Burkholderia cepacia complex</taxon>
    </lineage>
</organism>
<dbReference type="Proteomes" id="UP000494218">
    <property type="component" value="Unassembled WGS sequence"/>
</dbReference>
<evidence type="ECO:0000313" key="2">
    <source>
        <dbReference type="Proteomes" id="UP000494218"/>
    </source>
</evidence>
<gene>
    <name evidence="1" type="ORF">BLA23254_07955</name>
</gene>
<name>A0A6P2SNQ5_BURL3</name>